<proteinExistence type="predicted"/>
<evidence type="ECO:0000313" key="1">
    <source>
        <dbReference type="EMBL" id="KKM06506.1"/>
    </source>
</evidence>
<comment type="caution">
    <text evidence="1">The sequence shown here is derived from an EMBL/GenBank/DDBJ whole genome shotgun (WGS) entry which is preliminary data.</text>
</comment>
<protein>
    <submittedName>
        <fullName evidence="1">Uncharacterized protein</fullName>
    </submittedName>
</protein>
<organism evidence="1">
    <name type="scientific">marine sediment metagenome</name>
    <dbReference type="NCBI Taxonomy" id="412755"/>
    <lineage>
        <taxon>unclassified sequences</taxon>
        <taxon>metagenomes</taxon>
        <taxon>ecological metagenomes</taxon>
    </lineage>
</organism>
<accession>A0A0F9JLB5</accession>
<name>A0A0F9JLB5_9ZZZZ</name>
<dbReference type="EMBL" id="LAZR01015979">
    <property type="protein sequence ID" value="KKM06506.1"/>
    <property type="molecule type" value="Genomic_DNA"/>
</dbReference>
<sequence>MPTSEITENKPLVEKFLIQYFYNVLNLFTHQ</sequence>
<reference evidence="1" key="1">
    <citation type="journal article" date="2015" name="Nature">
        <title>Complex archaea that bridge the gap between prokaryotes and eukaryotes.</title>
        <authorList>
            <person name="Spang A."/>
            <person name="Saw J.H."/>
            <person name="Jorgensen S.L."/>
            <person name="Zaremba-Niedzwiedzka K."/>
            <person name="Martijn J."/>
            <person name="Lind A.E."/>
            <person name="van Eijk R."/>
            <person name="Schleper C."/>
            <person name="Guy L."/>
            <person name="Ettema T.J."/>
        </authorList>
    </citation>
    <scope>NUCLEOTIDE SEQUENCE</scope>
</reference>
<gene>
    <name evidence="1" type="ORF">LCGC14_1743360</name>
</gene>
<dbReference type="AlphaFoldDB" id="A0A0F9JLB5"/>